<keyword evidence="4" id="KW-0507">mRNA processing</keyword>
<dbReference type="GO" id="GO:0003723">
    <property type="term" value="F:RNA binding"/>
    <property type="evidence" value="ECO:0007669"/>
    <property type="project" value="UniProtKB-KW"/>
</dbReference>
<dbReference type="PROSITE" id="PS51358">
    <property type="entry name" value="NOP"/>
    <property type="match status" value="1"/>
</dbReference>
<evidence type="ECO:0000256" key="1">
    <source>
        <dbReference type="ARBA" id="ARBA00004123"/>
    </source>
</evidence>
<gene>
    <name evidence="14" type="ORF">GSOID_T00013648001</name>
</gene>
<dbReference type="InterPro" id="IPR012976">
    <property type="entry name" value="NOSIC"/>
</dbReference>
<dbReference type="AlphaFoldDB" id="E4WYV5"/>
<evidence type="ECO:0000256" key="3">
    <source>
        <dbReference type="ARBA" id="ARBA00013538"/>
    </source>
</evidence>
<dbReference type="SMART" id="SM00931">
    <property type="entry name" value="NOSIC"/>
    <property type="match status" value="1"/>
</dbReference>
<dbReference type="InterPro" id="IPR019175">
    <property type="entry name" value="Prp31_C"/>
</dbReference>
<protein>
    <recommendedName>
        <fullName evidence="3">U4/U6 small nuclear ribonucleoprotein Prp31</fullName>
    </recommendedName>
    <alternativeName>
        <fullName evidence="10">Pre-mRNA-processing factor 31</fullName>
    </alternativeName>
</protein>
<dbReference type="Proteomes" id="UP000001307">
    <property type="component" value="Unassembled WGS sequence"/>
</dbReference>
<dbReference type="PANTHER" id="PTHR13904">
    <property type="entry name" value="PRE-MRNA SPLICING FACTOR PRP31"/>
    <property type="match status" value="1"/>
</dbReference>
<organism evidence="14">
    <name type="scientific">Oikopleura dioica</name>
    <name type="common">Tunicate</name>
    <dbReference type="NCBI Taxonomy" id="34765"/>
    <lineage>
        <taxon>Eukaryota</taxon>
        <taxon>Metazoa</taxon>
        <taxon>Chordata</taxon>
        <taxon>Tunicata</taxon>
        <taxon>Appendicularia</taxon>
        <taxon>Copelata</taxon>
        <taxon>Oikopleuridae</taxon>
        <taxon>Oikopleura</taxon>
    </lineage>
</organism>
<evidence type="ECO:0000256" key="10">
    <source>
        <dbReference type="ARBA" id="ARBA00030766"/>
    </source>
</evidence>
<evidence type="ECO:0000256" key="12">
    <source>
        <dbReference type="SAM" id="MobiDB-lite"/>
    </source>
</evidence>
<dbReference type="SUPFAM" id="SSF89124">
    <property type="entry name" value="Nop domain"/>
    <property type="match status" value="1"/>
</dbReference>
<dbReference type="GO" id="GO:0071011">
    <property type="term" value="C:precatalytic spliceosome"/>
    <property type="evidence" value="ECO:0007669"/>
    <property type="project" value="TreeGrafter"/>
</dbReference>
<dbReference type="PANTHER" id="PTHR13904:SF0">
    <property type="entry name" value="U4_U6 SMALL NUCLEAR RIBONUCLEOPROTEIN PRP31"/>
    <property type="match status" value="1"/>
</dbReference>
<dbReference type="Gene3D" id="1.10.246.90">
    <property type="entry name" value="Nop domain"/>
    <property type="match status" value="1"/>
</dbReference>
<evidence type="ECO:0000256" key="4">
    <source>
        <dbReference type="ARBA" id="ARBA00022664"/>
    </source>
</evidence>
<dbReference type="EMBL" id="FN653019">
    <property type="protein sequence ID" value="CBY22871.1"/>
    <property type="molecule type" value="Genomic_DNA"/>
</dbReference>
<dbReference type="Pfam" id="PF01798">
    <property type="entry name" value="Nop"/>
    <property type="match status" value="1"/>
</dbReference>
<dbReference type="InterPro" id="IPR042239">
    <property type="entry name" value="Nop_C"/>
</dbReference>
<evidence type="ECO:0000256" key="9">
    <source>
        <dbReference type="ARBA" id="ARBA00023274"/>
    </source>
</evidence>
<feature type="region of interest" description="Disordered" evidence="12">
    <location>
        <begin position="445"/>
        <end position="465"/>
    </location>
</feature>
<dbReference type="GO" id="GO:0046540">
    <property type="term" value="C:U4/U6 x U5 tri-snRNP complex"/>
    <property type="evidence" value="ECO:0007669"/>
    <property type="project" value="InterPro"/>
</dbReference>
<dbReference type="InParanoid" id="E4WYV5"/>
<reference evidence="14" key="1">
    <citation type="journal article" date="2010" name="Science">
        <title>Plasticity of animal genome architecture unmasked by rapid evolution of a pelagic tunicate.</title>
        <authorList>
            <person name="Denoeud F."/>
            <person name="Henriet S."/>
            <person name="Mungpakdee S."/>
            <person name="Aury J.M."/>
            <person name="Da Silva C."/>
            <person name="Brinkmann H."/>
            <person name="Mikhaleva J."/>
            <person name="Olsen L.C."/>
            <person name="Jubin C."/>
            <person name="Canestro C."/>
            <person name="Bouquet J.M."/>
            <person name="Danks G."/>
            <person name="Poulain J."/>
            <person name="Campsteijn C."/>
            <person name="Adamski M."/>
            <person name="Cross I."/>
            <person name="Yadetie F."/>
            <person name="Muffato M."/>
            <person name="Louis A."/>
            <person name="Butcher S."/>
            <person name="Tsagkogeorga G."/>
            <person name="Konrad A."/>
            <person name="Singh S."/>
            <person name="Jensen M.F."/>
            <person name="Cong E.H."/>
            <person name="Eikeseth-Otteraa H."/>
            <person name="Noel B."/>
            <person name="Anthouard V."/>
            <person name="Porcel B.M."/>
            <person name="Kachouri-Lafond R."/>
            <person name="Nishino A."/>
            <person name="Ugolini M."/>
            <person name="Chourrout P."/>
            <person name="Nishida H."/>
            <person name="Aasland R."/>
            <person name="Huzurbazar S."/>
            <person name="Westhof E."/>
            <person name="Delsuc F."/>
            <person name="Lehrach H."/>
            <person name="Reinhardt R."/>
            <person name="Weissenbach J."/>
            <person name="Roy S.W."/>
            <person name="Artiguenave F."/>
            <person name="Postlethwait J.H."/>
            <person name="Manak J.R."/>
            <person name="Thompson E.M."/>
            <person name="Jaillon O."/>
            <person name="Du Pasquier L."/>
            <person name="Boudinot P."/>
            <person name="Liberles D.A."/>
            <person name="Volff J.N."/>
            <person name="Philippe H."/>
            <person name="Lenhard B."/>
            <person name="Roest Crollius H."/>
            <person name="Wincker P."/>
            <person name="Chourrout D."/>
        </authorList>
    </citation>
    <scope>NUCLEOTIDE SEQUENCE [LARGE SCALE GENOMIC DNA]</scope>
</reference>
<dbReference type="InterPro" id="IPR027105">
    <property type="entry name" value="Prp31"/>
</dbReference>
<feature type="domain" description="Nop" evidence="13">
    <location>
        <begin position="220"/>
        <end position="338"/>
    </location>
</feature>
<dbReference type="FunFam" id="1.10.246.90:FF:000002">
    <property type="entry name" value="U4/U6 small nuclear ribonucleoprotein Prp31"/>
    <property type="match status" value="1"/>
</dbReference>
<sequence>MTTLADEFLADLEDDEEDVIDEMEFDAAQSSGFKSEPGDVKTEPAIKMENVQSIDDIDSVTNLMKSSEFHDYMREIKERVGENPKPWFGLIEQNPEYLLVVKANELCSKIDDEIAVVHKFVQDMYAARFPELPETIPEPSIYLKTVAILGNDIETGIKKLGDVLSAQTILIVTVTASTTSGVKIEEEKLGPLRRGCEVGSQLCEAREVILEFVESRMEFIAPNVCRIVGPGIAAKVTAQAGGMTALTKMPACNIMLLGKEKKSLQGFSKLNMLPNTGFVFYAKLVQDLPPEFRKKAAKLVASKLTLAARVDCFHESEDGSVGKNLLEQIYEKFDKWQEPPPCKQTKALPVPLEAPRKKRGGRRARKMKERMGITDMRKLANRVNFGEIEDDVNQMNIGEGLGALNAKGGSSGKVRTVAVDKKTQVRISKALQQKLARNNAAMNSSGLASVFPSGGRTTTGGRDNVNGMASSVAFTPLKGLEIINPNACEKREQSNKYFSDESGFTSIKPQI</sequence>
<keyword evidence="15" id="KW-1185">Reference proteome</keyword>
<keyword evidence="6" id="KW-0694">RNA-binding</keyword>
<evidence type="ECO:0000259" key="13">
    <source>
        <dbReference type="PROSITE" id="PS51358"/>
    </source>
</evidence>
<keyword evidence="7" id="KW-0508">mRNA splicing</keyword>
<evidence type="ECO:0000313" key="15">
    <source>
        <dbReference type="Proteomes" id="UP000001307"/>
    </source>
</evidence>
<keyword evidence="5" id="KW-0747">Spliceosome</keyword>
<keyword evidence="8" id="KW-0539">Nucleus</keyword>
<comment type="function">
    <text evidence="11">Involved in pre-mRNA splicing as component of the spliceosome. Required for the assembly of the U4/U5/U6 tri-snRNP complex, one of the building blocks of the spliceosome.</text>
</comment>
<evidence type="ECO:0000256" key="11">
    <source>
        <dbReference type="ARBA" id="ARBA00045397"/>
    </source>
</evidence>
<evidence type="ECO:0000313" key="14">
    <source>
        <dbReference type="EMBL" id="CBY22871.1"/>
    </source>
</evidence>
<feature type="compositionally biased region" description="Polar residues" evidence="12">
    <location>
        <begin position="455"/>
        <end position="465"/>
    </location>
</feature>
<comment type="similarity">
    <text evidence="2">Belongs to the PRP31 family.</text>
</comment>
<dbReference type="GO" id="GO:0000244">
    <property type="term" value="P:spliceosomal tri-snRNP complex assembly"/>
    <property type="evidence" value="ECO:0007669"/>
    <property type="project" value="InterPro"/>
</dbReference>
<evidence type="ECO:0000256" key="7">
    <source>
        <dbReference type="ARBA" id="ARBA00023187"/>
    </source>
</evidence>
<proteinExistence type="inferred from homology"/>
<dbReference type="OrthoDB" id="4771285at2759"/>
<dbReference type="Pfam" id="PF09785">
    <property type="entry name" value="Prp31_C"/>
    <property type="match status" value="1"/>
</dbReference>
<dbReference type="InterPro" id="IPR036070">
    <property type="entry name" value="Nop_dom_sf"/>
</dbReference>
<comment type="subcellular location">
    <subcellularLocation>
        <location evidence="1">Nucleus</location>
    </subcellularLocation>
</comment>
<evidence type="ECO:0000256" key="8">
    <source>
        <dbReference type="ARBA" id="ARBA00023242"/>
    </source>
</evidence>
<evidence type="ECO:0000256" key="5">
    <source>
        <dbReference type="ARBA" id="ARBA00022728"/>
    </source>
</evidence>
<accession>E4WYV5</accession>
<dbReference type="Gene3D" id="1.10.287.4070">
    <property type="match status" value="1"/>
</dbReference>
<keyword evidence="9" id="KW-0687">Ribonucleoprotein</keyword>
<evidence type="ECO:0000256" key="6">
    <source>
        <dbReference type="ARBA" id="ARBA00022884"/>
    </source>
</evidence>
<dbReference type="GO" id="GO:0005687">
    <property type="term" value="C:U4 snRNP"/>
    <property type="evidence" value="ECO:0007669"/>
    <property type="project" value="TreeGrafter"/>
</dbReference>
<name>E4WYV5_OIKDI</name>
<evidence type="ECO:0000256" key="2">
    <source>
        <dbReference type="ARBA" id="ARBA00005572"/>
    </source>
</evidence>
<dbReference type="InterPro" id="IPR002687">
    <property type="entry name" value="Nop_dom"/>
</dbReference>